<evidence type="ECO:0000256" key="8">
    <source>
        <dbReference type="ARBA" id="ARBA00023004"/>
    </source>
</evidence>
<dbReference type="FunFam" id="2.170.130.10:FF:000001">
    <property type="entry name" value="Catecholate siderophore TonB-dependent receptor"/>
    <property type="match status" value="1"/>
</dbReference>
<dbReference type="RefSeq" id="WP_145398089.1">
    <property type="nucleotide sequence ID" value="NZ_VLKU01000006.1"/>
</dbReference>
<evidence type="ECO:0000256" key="3">
    <source>
        <dbReference type="ARBA" id="ARBA00022448"/>
    </source>
</evidence>
<dbReference type="CDD" id="cd01347">
    <property type="entry name" value="ligand_gated_channel"/>
    <property type="match status" value="1"/>
</dbReference>
<keyword evidence="4 14" id="KW-1134">Transmembrane beta strand</keyword>
<dbReference type="InterPro" id="IPR000531">
    <property type="entry name" value="Beta-barrel_TonB"/>
</dbReference>
<keyword evidence="12 19" id="KW-0675">Receptor</keyword>
<keyword evidence="9" id="KW-0406">Ion transport</keyword>
<keyword evidence="6 14" id="KW-0812">Transmembrane</keyword>
<comment type="caution">
    <text evidence="19">The sequence shown here is derived from an EMBL/GenBank/DDBJ whole genome shotgun (WGS) entry which is preliminary data.</text>
</comment>
<evidence type="ECO:0000256" key="1">
    <source>
        <dbReference type="ARBA" id="ARBA00004571"/>
    </source>
</evidence>
<feature type="domain" description="TonB-dependent receptor plug" evidence="18">
    <location>
        <begin position="65"/>
        <end position="167"/>
    </location>
</feature>
<dbReference type="InterPro" id="IPR036942">
    <property type="entry name" value="Beta-barrel_TonB_sf"/>
</dbReference>
<keyword evidence="20" id="KW-1185">Reference proteome</keyword>
<dbReference type="PANTHER" id="PTHR32552:SF68">
    <property type="entry name" value="FERRICHROME OUTER MEMBRANE TRANSPORTER_PHAGE RECEPTOR"/>
    <property type="match status" value="1"/>
</dbReference>
<keyword evidence="13 14" id="KW-0998">Cell outer membrane</keyword>
<sequence length="709" mass="78265">MSLRSVSPRLATALLCGTFLTSAPVLAQEPVVLDEVVITAQSPIGSGVGYVASQTATGFKAGIPLTELPQSVSVVTEKELQDRKPQQVQDALAYVPGVTSGIWGVDDRFDQFLIRGFDLGTYGIYRDGLSSKAQNFTGFKIERYMVQRIDVLRGPSSVVYGSNDAAGMINVISKRPTFEKFAEGQLTYGSHDTASIGVDMGGALDSAKTLAWRVTALKRDGANATHGSENDRDLVALGLTWEPTDRTSVTFLGHYQKDRLTPNAFEPVAGEDYPARFGDLPYGFARSQHDFNRFATEQYSFGWQARHDLTDQITLRQNYRHARQKTDYRHLYFNGMHDPDWNPTEDSMNYAAFAVDEVARHDAIDNQLEYRSTFAKGENTLLIGFDHTRQVVEGTAAYDASYQIDIRDPSFDFDVPYPPVYSNSRKKVVEKGLYIQDHLKLQNGLSVTAGLRRSWLENESRNNLDGSVARQKDSATTGLIGLTYDLGSGFIPYASYTQSFTANIGQTASGGQFSPTKGRQFEAGLRYAPTDRNLMLSAAVFEITKTNLLTSDPENPNYSIQTGEVRHRGLELEARGNLTEQVSIIAGYTYLDPKITRSNNGDQGNVTPLAPRHQASIWADYDFTGAAEGLSLGGGLRYVGKTWGDAGNTRRVDDYLLADLSVRYEWDAYQASLNVTNLFDKDFFATCDASVGCIRGAGREATLTLSRKF</sequence>
<evidence type="ECO:0000256" key="6">
    <source>
        <dbReference type="ARBA" id="ARBA00022692"/>
    </source>
</evidence>
<evidence type="ECO:0000256" key="11">
    <source>
        <dbReference type="ARBA" id="ARBA00023136"/>
    </source>
</evidence>
<dbReference type="InterPro" id="IPR039426">
    <property type="entry name" value="TonB-dep_rcpt-like"/>
</dbReference>
<evidence type="ECO:0000256" key="16">
    <source>
        <dbReference type="SAM" id="SignalP"/>
    </source>
</evidence>
<dbReference type="InterPro" id="IPR037066">
    <property type="entry name" value="Plug_dom_sf"/>
</dbReference>
<name>A0A562NP07_9RHOB</name>
<feature type="signal peptide" evidence="16">
    <location>
        <begin position="1"/>
        <end position="27"/>
    </location>
</feature>
<dbReference type="GO" id="GO:0038023">
    <property type="term" value="F:signaling receptor activity"/>
    <property type="evidence" value="ECO:0007669"/>
    <property type="project" value="InterPro"/>
</dbReference>
<accession>A0A562NP07</accession>
<evidence type="ECO:0000256" key="2">
    <source>
        <dbReference type="ARBA" id="ARBA00009810"/>
    </source>
</evidence>
<evidence type="ECO:0000256" key="4">
    <source>
        <dbReference type="ARBA" id="ARBA00022452"/>
    </source>
</evidence>
<dbReference type="Pfam" id="PF00593">
    <property type="entry name" value="TonB_dep_Rec_b-barrel"/>
    <property type="match status" value="1"/>
</dbReference>
<dbReference type="PANTHER" id="PTHR32552">
    <property type="entry name" value="FERRICHROME IRON RECEPTOR-RELATED"/>
    <property type="match status" value="1"/>
</dbReference>
<dbReference type="SUPFAM" id="SSF56935">
    <property type="entry name" value="Porins"/>
    <property type="match status" value="1"/>
</dbReference>
<evidence type="ECO:0000259" key="17">
    <source>
        <dbReference type="Pfam" id="PF00593"/>
    </source>
</evidence>
<evidence type="ECO:0000313" key="19">
    <source>
        <dbReference type="EMBL" id="TWI33924.1"/>
    </source>
</evidence>
<dbReference type="Gene3D" id="2.170.130.10">
    <property type="entry name" value="TonB-dependent receptor, plug domain"/>
    <property type="match status" value="1"/>
</dbReference>
<evidence type="ECO:0000256" key="5">
    <source>
        <dbReference type="ARBA" id="ARBA00022496"/>
    </source>
</evidence>
<gene>
    <name evidence="19" type="ORF">IQ24_02291</name>
</gene>
<keyword evidence="10 15" id="KW-0798">TonB box</keyword>
<evidence type="ECO:0000256" key="15">
    <source>
        <dbReference type="RuleBase" id="RU003357"/>
    </source>
</evidence>
<dbReference type="PROSITE" id="PS52016">
    <property type="entry name" value="TONB_DEPENDENT_REC_3"/>
    <property type="match status" value="1"/>
</dbReference>
<protein>
    <submittedName>
        <fullName evidence="19">Iron complex outermembrane receptor protein</fullName>
    </submittedName>
</protein>
<proteinExistence type="inferred from homology"/>
<dbReference type="GO" id="GO:0009279">
    <property type="term" value="C:cell outer membrane"/>
    <property type="evidence" value="ECO:0007669"/>
    <property type="project" value="UniProtKB-SubCell"/>
</dbReference>
<dbReference type="InterPro" id="IPR012910">
    <property type="entry name" value="Plug_dom"/>
</dbReference>
<keyword evidence="5" id="KW-0410">Iron transport</keyword>
<dbReference type="GO" id="GO:0015891">
    <property type="term" value="P:siderophore transport"/>
    <property type="evidence" value="ECO:0007669"/>
    <property type="project" value="InterPro"/>
</dbReference>
<organism evidence="19 20">
    <name type="scientific">Paracoccus sulfuroxidans</name>
    <dbReference type="NCBI Taxonomy" id="384678"/>
    <lineage>
        <taxon>Bacteria</taxon>
        <taxon>Pseudomonadati</taxon>
        <taxon>Pseudomonadota</taxon>
        <taxon>Alphaproteobacteria</taxon>
        <taxon>Rhodobacterales</taxon>
        <taxon>Paracoccaceae</taxon>
        <taxon>Paracoccus</taxon>
    </lineage>
</organism>
<evidence type="ECO:0000256" key="10">
    <source>
        <dbReference type="ARBA" id="ARBA00023077"/>
    </source>
</evidence>
<keyword evidence="11 14" id="KW-0472">Membrane</keyword>
<dbReference type="OrthoDB" id="9760333at2"/>
<comment type="similarity">
    <text evidence="2 14 15">Belongs to the TonB-dependent receptor family.</text>
</comment>
<dbReference type="Gene3D" id="2.40.170.20">
    <property type="entry name" value="TonB-dependent receptor, beta-barrel domain"/>
    <property type="match status" value="1"/>
</dbReference>
<dbReference type="GO" id="GO:0015344">
    <property type="term" value="F:siderophore uptake transmembrane transporter activity"/>
    <property type="evidence" value="ECO:0007669"/>
    <property type="project" value="TreeGrafter"/>
</dbReference>
<dbReference type="InterPro" id="IPR010105">
    <property type="entry name" value="TonB_sidphr_rcpt"/>
</dbReference>
<dbReference type="Proteomes" id="UP000316225">
    <property type="component" value="Unassembled WGS sequence"/>
</dbReference>
<evidence type="ECO:0000256" key="14">
    <source>
        <dbReference type="PROSITE-ProRule" id="PRU01360"/>
    </source>
</evidence>
<keyword evidence="7 16" id="KW-0732">Signal</keyword>
<evidence type="ECO:0000259" key="18">
    <source>
        <dbReference type="Pfam" id="PF07715"/>
    </source>
</evidence>
<dbReference type="AlphaFoldDB" id="A0A562NP07"/>
<keyword evidence="8" id="KW-0408">Iron</keyword>
<evidence type="ECO:0000256" key="7">
    <source>
        <dbReference type="ARBA" id="ARBA00022729"/>
    </source>
</evidence>
<dbReference type="NCBIfam" id="TIGR01783">
    <property type="entry name" value="TonB-siderophor"/>
    <property type="match status" value="1"/>
</dbReference>
<comment type="subcellular location">
    <subcellularLocation>
        <location evidence="1 14">Cell outer membrane</location>
        <topology evidence="1 14">Multi-pass membrane protein</topology>
    </subcellularLocation>
</comment>
<evidence type="ECO:0000313" key="20">
    <source>
        <dbReference type="Proteomes" id="UP000316225"/>
    </source>
</evidence>
<keyword evidence="3 14" id="KW-0813">Transport</keyword>
<dbReference type="Pfam" id="PF07715">
    <property type="entry name" value="Plug"/>
    <property type="match status" value="1"/>
</dbReference>
<evidence type="ECO:0000256" key="13">
    <source>
        <dbReference type="ARBA" id="ARBA00023237"/>
    </source>
</evidence>
<feature type="domain" description="TonB-dependent receptor-like beta-barrel" evidence="17">
    <location>
        <begin position="255"/>
        <end position="678"/>
    </location>
</feature>
<evidence type="ECO:0000256" key="12">
    <source>
        <dbReference type="ARBA" id="ARBA00023170"/>
    </source>
</evidence>
<dbReference type="EMBL" id="VLKU01000006">
    <property type="protein sequence ID" value="TWI33924.1"/>
    <property type="molecule type" value="Genomic_DNA"/>
</dbReference>
<evidence type="ECO:0000256" key="9">
    <source>
        <dbReference type="ARBA" id="ARBA00023065"/>
    </source>
</evidence>
<feature type="chain" id="PRO_5022037485" evidence="16">
    <location>
        <begin position="28"/>
        <end position="709"/>
    </location>
</feature>
<reference evidence="19 20" key="1">
    <citation type="journal article" date="2015" name="Stand. Genomic Sci.">
        <title>Genomic Encyclopedia of Bacterial and Archaeal Type Strains, Phase III: the genomes of soil and plant-associated and newly described type strains.</title>
        <authorList>
            <person name="Whitman W.B."/>
            <person name="Woyke T."/>
            <person name="Klenk H.P."/>
            <person name="Zhou Y."/>
            <person name="Lilburn T.G."/>
            <person name="Beck B.J."/>
            <person name="De Vos P."/>
            <person name="Vandamme P."/>
            <person name="Eisen J.A."/>
            <person name="Garrity G."/>
            <person name="Hugenholtz P."/>
            <person name="Kyrpides N.C."/>
        </authorList>
    </citation>
    <scope>NUCLEOTIDE SEQUENCE [LARGE SCALE GENOMIC DNA]</scope>
    <source>
        <strain evidence="19 20">CGMCC 1.5364</strain>
    </source>
</reference>